<dbReference type="InterPro" id="IPR004360">
    <property type="entry name" value="Glyas_Fos-R_dOase_dom"/>
</dbReference>
<dbReference type="Proteomes" id="UP000215185">
    <property type="component" value="Chromosome 1"/>
</dbReference>
<proteinExistence type="predicted"/>
<dbReference type="SUPFAM" id="SSF54593">
    <property type="entry name" value="Glyoxalase/Bleomycin resistance protein/Dihydroxybiphenyl dioxygenase"/>
    <property type="match status" value="1"/>
</dbReference>
<sequence length="130" mass="15198">MLHHVEIYVSDLSKSRAFYDLLLPDLGYILYQDWAGGFSFKKDKEYLVFVQAEEDFLTAGYHRKRIGLNHLAFYGGNPDEVKQLHQRLQTAGVAMLYEDRFPYAGGSEYFAFYCEDPDRIKIEIVAKEER</sequence>
<evidence type="ECO:0000313" key="3">
    <source>
        <dbReference type="EMBL" id="SNU89663.1"/>
    </source>
</evidence>
<evidence type="ECO:0000256" key="1">
    <source>
        <dbReference type="ARBA" id="ARBA00022723"/>
    </source>
</evidence>
<keyword evidence="4" id="KW-1185">Reference proteome</keyword>
<dbReference type="GO" id="GO:0016829">
    <property type="term" value="F:lyase activity"/>
    <property type="evidence" value="ECO:0007669"/>
    <property type="project" value="UniProtKB-KW"/>
</dbReference>
<dbReference type="RefSeq" id="WP_018373301.1">
    <property type="nucleotide sequence ID" value="NZ_LT906439.1"/>
</dbReference>
<keyword evidence="1" id="KW-0479">Metal-binding</keyword>
<dbReference type="EMBL" id="LT906439">
    <property type="protein sequence ID" value="SNU89663.1"/>
    <property type="molecule type" value="Genomic_DNA"/>
</dbReference>
<dbReference type="OrthoDB" id="5296884at2"/>
<reference evidence="3 4" key="1">
    <citation type="submission" date="2017-06" db="EMBL/GenBank/DDBJ databases">
        <authorList>
            <consortium name="Pathogen Informatics"/>
        </authorList>
    </citation>
    <scope>NUCLEOTIDE SEQUENCE [LARGE SCALE GENOMIC DNA]</scope>
    <source>
        <strain evidence="3 4">NCTC13788</strain>
    </source>
</reference>
<gene>
    <name evidence="3" type="ORF">SAMEA4412692_01579</name>
</gene>
<organism evidence="3 4">
    <name type="scientific">Streptococcus merionis</name>
    <dbReference type="NCBI Taxonomy" id="400065"/>
    <lineage>
        <taxon>Bacteria</taxon>
        <taxon>Bacillati</taxon>
        <taxon>Bacillota</taxon>
        <taxon>Bacilli</taxon>
        <taxon>Lactobacillales</taxon>
        <taxon>Streptococcaceae</taxon>
        <taxon>Streptococcus</taxon>
    </lineage>
</organism>
<dbReference type="InterPro" id="IPR051332">
    <property type="entry name" value="Fosfomycin_Res_Enzymes"/>
</dbReference>
<feature type="domain" description="VOC" evidence="2">
    <location>
        <begin position="1"/>
        <end position="127"/>
    </location>
</feature>
<accession>A0A239SYM9</accession>
<evidence type="ECO:0000259" key="2">
    <source>
        <dbReference type="PROSITE" id="PS51819"/>
    </source>
</evidence>
<protein>
    <submittedName>
        <fullName evidence="3">Lactoylglutathione lyase and related lyases</fullName>
    </submittedName>
</protein>
<evidence type="ECO:0000313" key="4">
    <source>
        <dbReference type="Proteomes" id="UP000215185"/>
    </source>
</evidence>
<name>A0A239SYM9_9STRE</name>
<dbReference type="PANTHER" id="PTHR36113">
    <property type="entry name" value="LYASE, PUTATIVE-RELATED-RELATED"/>
    <property type="match status" value="1"/>
</dbReference>
<dbReference type="GO" id="GO:0046872">
    <property type="term" value="F:metal ion binding"/>
    <property type="evidence" value="ECO:0007669"/>
    <property type="project" value="UniProtKB-KW"/>
</dbReference>
<dbReference type="KEGG" id="smen:SAMEA4412692_1579"/>
<keyword evidence="3" id="KW-0456">Lyase</keyword>
<dbReference type="PANTHER" id="PTHR36113:SF6">
    <property type="entry name" value="FOSFOMYCIN RESISTANCE PROTEIN FOSX"/>
    <property type="match status" value="1"/>
</dbReference>
<dbReference type="PROSITE" id="PS51819">
    <property type="entry name" value="VOC"/>
    <property type="match status" value="1"/>
</dbReference>
<dbReference type="InterPro" id="IPR029068">
    <property type="entry name" value="Glyas_Bleomycin-R_OHBP_Dase"/>
</dbReference>
<dbReference type="Pfam" id="PF00903">
    <property type="entry name" value="Glyoxalase"/>
    <property type="match status" value="1"/>
</dbReference>
<dbReference type="eggNOG" id="COG0346">
    <property type="taxonomic scope" value="Bacteria"/>
</dbReference>
<dbReference type="STRING" id="1123308.GCA_000380085_00739"/>
<dbReference type="InterPro" id="IPR037523">
    <property type="entry name" value="VOC_core"/>
</dbReference>
<dbReference type="AlphaFoldDB" id="A0A239SYM9"/>
<dbReference type="Gene3D" id="3.10.180.10">
    <property type="entry name" value="2,3-Dihydroxybiphenyl 1,2-Dioxygenase, domain 1"/>
    <property type="match status" value="1"/>
</dbReference>